<sequence length="1543" mass="174121">MISRVRDWKVVPTAPRDHQLITFEVTIQPTYCVGEEKYIYDYDMIEEAILANPLPSLDPDCGREEIDQFIQYFEELVSNLKDMAKISSKDSPLPWWNSDLEKIKQSKNDLAKCLRSIPPESIQYELCYEEYRAIERKYTYEIAGAKRRAWRTFITTNQAWGKPYKVLKMATSNNSRTIPLLRNSNAKTDNENVNFLLHHLFPQDGHPVNTANLYQHINTNRDIHKMLGYPLQHDLEEPTADEIEEIIRNLKDGKAPGVDNVDNKVMKIIFLHNKEQVTNLFTSCLKRAYFPTAWRVAKLVVLQKPGKDPDDPAGYRPICLLKTTSKILEKLIYKRIFKYLSSNDLIAPNQYGFQPGLSTDHALAKLITEIESIQANGDIAMTISFDVAKAFDSIPHQVIIDALIDHGIHPILIWMLVEYLKDRTVQYQYNGKTFKAKNARTAITQLTIMLSKLGLSLNAAKTQVMVCTRKHHTEPIITVNGQLVTTSREIKYLGVIIDQKLTFIPHFTNIHKKSQLSLNIINRLFGRTYGYGYEARKIMAQGLINSLWYYGSAITLPALKYTCVLEKIRKTQRATNLKIISAYRTVSDTAASVIAGMLPLDLAIAKMALRRAADIGYRTQAPNLDTGPITLLHKDSNRTKNAYIMQNRSFSRRQLDNELTSMAYQMWQSRWDLATTGRVTYEWIPDIAERMEGSCAHLKPSFFLTQALTGHGFFADYLKRFKIIRSNLCVCGNLQSPQHLITECTNTQIAEIRERYPVEMLDVTPTNLQNLNQLIKELFHIRDSIKVIADKSTTDTEGTSDVDDPSPLTTLYSLQELPPTTSITSTPIPMHLQSPSPVSILQTQLTQVPETTNKNNGVTSLPTYSPSALKLVPRTVLIASELLKRNQEVCSSPVTQHSTESCISSEASQGGDQHHSPGFENEWLAARRNFTAINLPKFSPMVQPINPILQQTDHILGPLSSPTSSPRKRIMVSNSLFQHTTAMPHPEHNVLYSPANTTTTTSTTTAQHGRVIRNCKSPPAHNISTTLGTGRYNIPVVHSSPVEGHSTSIPVYNGWNSPGFQPCNFSPLTLTPTAHQHRMDYTSSFEVQCSPNLIQVPISKVYPPINLNKTSLKAKQVADAFESHKNRIQFMHGGVTPGSVAEETPKQDHSTFSIGGKLGIKKPPSNYTPMGPYVNRHILEDVNRRIIFLRTTFPPTPRKSSTELSTSVAYQHWEEASKEAEPRRIISTAQRQLLTQGGLDHPYSLIFSDHVYIPAMQYLVLRGIQERFYAPVSAASVGDLLPYEQYLDMHEPTPRDVETRLIASAAEVMRRRSLGNMALTAVESNGLLTLEEANEDIFLQGPSFALAHCVSQDLRMSAGIARDFIRHFGGREMLLTQPHNVGEVATLKRKVEGIVSQGHYIIFCVVTKIHYYDKPTYKDFSLGIQNLARECTRRKIKKLAIPRIGCGLDQLDWGQVRPIIVREFREIPINIKHYPKLKDGRNLWRSLSEVVKGTVVPGDLLGLPLNGRRVGGRSKSAEGGNGLHPRVTTPSTPKWWERFWDTA</sequence>
<evidence type="ECO:0000313" key="5">
    <source>
        <dbReference type="Proteomes" id="UP000708208"/>
    </source>
</evidence>
<dbReference type="InterPro" id="IPR000477">
    <property type="entry name" value="RT_dom"/>
</dbReference>
<feature type="domain" description="Reverse transcriptase" evidence="2">
    <location>
        <begin position="283"/>
        <end position="554"/>
    </location>
</feature>
<reference evidence="4" key="1">
    <citation type="submission" date="2021-06" db="EMBL/GenBank/DDBJ databases">
        <authorList>
            <person name="Hodson N. C."/>
            <person name="Mongue J. A."/>
            <person name="Jaron S. K."/>
        </authorList>
    </citation>
    <scope>NUCLEOTIDE SEQUENCE</scope>
</reference>
<evidence type="ECO:0000313" key="4">
    <source>
        <dbReference type="EMBL" id="CAG7829401.1"/>
    </source>
</evidence>
<evidence type="ECO:0000256" key="1">
    <source>
        <dbReference type="SAM" id="MobiDB-lite"/>
    </source>
</evidence>
<keyword evidence="5" id="KW-1185">Reference proteome</keyword>
<comment type="caution">
    <text evidence="4">The sequence shown here is derived from an EMBL/GenBank/DDBJ whole genome shotgun (WGS) entry which is preliminary data.</text>
</comment>
<dbReference type="Pfam" id="PF00078">
    <property type="entry name" value="RVT_1"/>
    <property type="match status" value="1"/>
</dbReference>
<name>A0A8J2LWH2_9HEXA</name>
<dbReference type="PROSITE" id="PS51154">
    <property type="entry name" value="MACRO"/>
    <property type="match status" value="1"/>
</dbReference>
<dbReference type="CDD" id="cd02901">
    <property type="entry name" value="Macro_Poa1p-like"/>
    <property type="match status" value="1"/>
</dbReference>
<gene>
    <name evidence="4" type="ORF">AFUS01_LOCUS39266</name>
</gene>
<protein>
    <recommendedName>
        <fullName evidence="6">Reverse transcriptase domain-containing protein</fullName>
    </recommendedName>
</protein>
<dbReference type="EMBL" id="CAJVCH010551334">
    <property type="protein sequence ID" value="CAG7829401.1"/>
    <property type="molecule type" value="Genomic_DNA"/>
</dbReference>
<feature type="region of interest" description="Disordered" evidence="1">
    <location>
        <begin position="1138"/>
        <end position="1158"/>
    </location>
</feature>
<evidence type="ECO:0000259" key="3">
    <source>
        <dbReference type="PROSITE" id="PS51154"/>
    </source>
</evidence>
<evidence type="ECO:0000259" key="2">
    <source>
        <dbReference type="PROSITE" id="PS50878"/>
    </source>
</evidence>
<organism evidence="4 5">
    <name type="scientific">Allacma fusca</name>
    <dbReference type="NCBI Taxonomy" id="39272"/>
    <lineage>
        <taxon>Eukaryota</taxon>
        <taxon>Metazoa</taxon>
        <taxon>Ecdysozoa</taxon>
        <taxon>Arthropoda</taxon>
        <taxon>Hexapoda</taxon>
        <taxon>Collembola</taxon>
        <taxon>Symphypleona</taxon>
        <taxon>Sminthuridae</taxon>
        <taxon>Allacma</taxon>
    </lineage>
</organism>
<dbReference type="CDD" id="cd01650">
    <property type="entry name" value="RT_nLTR_like"/>
    <property type="match status" value="1"/>
</dbReference>
<feature type="domain" description="Macro" evidence="3">
    <location>
        <begin position="1317"/>
        <end position="1478"/>
    </location>
</feature>
<dbReference type="SMART" id="SM00506">
    <property type="entry name" value="A1pp"/>
    <property type="match status" value="1"/>
</dbReference>
<dbReference type="OrthoDB" id="7696036at2759"/>
<feature type="region of interest" description="Disordered" evidence="1">
    <location>
        <begin position="1511"/>
        <end position="1530"/>
    </location>
</feature>
<dbReference type="Proteomes" id="UP000708208">
    <property type="component" value="Unassembled WGS sequence"/>
</dbReference>
<proteinExistence type="predicted"/>
<dbReference type="PANTHER" id="PTHR19446">
    <property type="entry name" value="REVERSE TRANSCRIPTASES"/>
    <property type="match status" value="1"/>
</dbReference>
<feature type="compositionally biased region" description="Polar residues" evidence="1">
    <location>
        <begin position="894"/>
        <end position="911"/>
    </location>
</feature>
<dbReference type="PROSITE" id="PS50878">
    <property type="entry name" value="RT_POL"/>
    <property type="match status" value="1"/>
</dbReference>
<dbReference type="InterPro" id="IPR002589">
    <property type="entry name" value="Macro_dom"/>
</dbReference>
<accession>A0A8J2LWH2</accession>
<feature type="region of interest" description="Disordered" evidence="1">
    <location>
        <begin position="894"/>
        <end position="918"/>
    </location>
</feature>
<evidence type="ECO:0008006" key="6">
    <source>
        <dbReference type="Google" id="ProtNLM"/>
    </source>
</evidence>